<sequence>MAHHSFQLQVAIVTLTLECLTAVTNHSKP</sequence>
<dbReference type="EMBL" id="GBXM01049343">
    <property type="protein sequence ID" value="JAH59234.1"/>
    <property type="molecule type" value="Transcribed_RNA"/>
</dbReference>
<accession>A0A0E9U022</accession>
<dbReference type="AlphaFoldDB" id="A0A0E9U022"/>
<name>A0A0E9U022_ANGAN</name>
<evidence type="ECO:0000313" key="1">
    <source>
        <dbReference type="EMBL" id="JAH59234.1"/>
    </source>
</evidence>
<organism evidence="1">
    <name type="scientific">Anguilla anguilla</name>
    <name type="common">European freshwater eel</name>
    <name type="synonym">Muraena anguilla</name>
    <dbReference type="NCBI Taxonomy" id="7936"/>
    <lineage>
        <taxon>Eukaryota</taxon>
        <taxon>Metazoa</taxon>
        <taxon>Chordata</taxon>
        <taxon>Craniata</taxon>
        <taxon>Vertebrata</taxon>
        <taxon>Euteleostomi</taxon>
        <taxon>Actinopterygii</taxon>
        <taxon>Neopterygii</taxon>
        <taxon>Teleostei</taxon>
        <taxon>Anguilliformes</taxon>
        <taxon>Anguillidae</taxon>
        <taxon>Anguilla</taxon>
    </lineage>
</organism>
<reference evidence="1" key="1">
    <citation type="submission" date="2014-11" db="EMBL/GenBank/DDBJ databases">
        <authorList>
            <person name="Amaro Gonzalez C."/>
        </authorList>
    </citation>
    <scope>NUCLEOTIDE SEQUENCE</scope>
</reference>
<proteinExistence type="predicted"/>
<reference evidence="1" key="2">
    <citation type="journal article" date="2015" name="Fish Shellfish Immunol.">
        <title>Early steps in the European eel (Anguilla anguilla)-Vibrio vulnificus interaction in the gills: Role of the RtxA13 toxin.</title>
        <authorList>
            <person name="Callol A."/>
            <person name="Pajuelo D."/>
            <person name="Ebbesson L."/>
            <person name="Teles M."/>
            <person name="MacKenzie S."/>
            <person name="Amaro C."/>
        </authorList>
    </citation>
    <scope>NUCLEOTIDE SEQUENCE</scope>
</reference>
<protein>
    <submittedName>
        <fullName evidence="1">Uncharacterized protein</fullName>
    </submittedName>
</protein>